<dbReference type="InterPro" id="IPR037138">
    <property type="entry name" value="His_deacetylse_dom_sf"/>
</dbReference>
<feature type="compositionally biased region" description="Polar residues" evidence="2">
    <location>
        <begin position="817"/>
        <end position="836"/>
    </location>
</feature>
<proteinExistence type="predicted"/>
<dbReference type="PANTHER" id="PTHR10625">
    <property type="entry name" value="HISTONE DEACETYLASE HDAC1-RELATED"/>
    <property type="match status" value="1"/>
</dbReference>
<dbReference type="Proteomes" id="UP000046395">
    <property type="component" value="Unassembled WGS sequence"/>
</dbReference>
<dbReference type="GO" id="GO:0000118">
    <property type="term" value="C:histone deacetylase complex"/>
    <property type="evidence" value="ECO:0007669"/>
    <property type="project" value="TreeGrafter"/>
</dbReference>
<dbReference type="Gene3D" id="3.40.800.20">
    <property type="entry name" value="Histone deacetylase domain"/>
    <property type="match status" value="1"/>
</dbReference>
<dbReference type="InterPro" id="IPR023696">
    <property type="entry name" value="Ureohydrolase_dom_sf"/>
</dbReference>
<dbReference type="STRING" id="70415.A0A5S6Q6N7"/>
<feature type="region of interest" description="Disordered" evidence="2">
    <location>
        <begin position="1"/>
        <end position="20"/>
    </location>
</feature>
<dbReference type="PANTHER" id="PTHR10625:SF38">
    <property type="entry name" value="HISTONE DEACETYLASE 6, ISOFORM G"/>
    <property type="match status" value="1"/>
</dbReference>
<dbReference type="InterPro" id="IPR023801">
    <property type="entry name" value="His_deacetylse_dom"/>
</dbReference>
<evidence type="ECO:0000256" key="2">
    <source>
        <dbReference type="SAM" id="MobiDB-lite"/>
    </source>
</evidence>
<dbReference type="InterPro" id="IPR000286">
    <property type="entry name" value="HDACs"/>
</dbReference>
<dbReference type="GO" id="GO:0040029">
    <property type="term" value="P:epigenetic regulation of gene expression"/>
    <property type="evidence" value="ECO:0007669"/>
    <property type="project" value="TreeGrafter"/>
</dbReference>
<dbReference type="PRINTS" id="PR01270">
    <property type="entry name" value="HDASUPER"/>
</dbReference>
<evidence type="ECO:0000313" key="4">
    <source>
        <dbReference type="Proteomes" id="UP000046395"/>
    </source>
</evidence>
<name>A0A5S6Q6N7_TRIMR</name>
<sequence length="845" mass="94107">MAVTGTTPKATSGCSSDSISHHQLTTRPRRIIPCLLLLEFGGNDSLLTWERWWLVFIITFTFTMSYPVLPTLEEEKAGWTPAYVGGQQMDGHRCMWEGDHVECPERISVTIRHCEEMGLLARMKHLPFQPCTPEEVALFHEREYVNQIASTAKMDEKQLRRVCRKYDSIYICPKSYDCALLATGAVVEAAKAVVNGKCAGAIALVRPPGHHAMIKEANGFCIFNNVGVAAAYALEHLGVKRVLIVDWDVHYGQGVQQAFYERSDVLCISIHRHEQGTFWPFMREGEHDRIGCSAGTGFNVNIPLNQEDLGDADYLAIFWHIILPIATEYKPDLVFVSAGFDAAVCCPVGHMMLSPQIYGHLTNMLISVAGNRLVVALEGGYCIDSLKWSVSCVMQALLRDPLFDIAKVNVPVNPAVVQIMHLVATKLQNHWECMRAFMCTLNRTSRKTGSDVHRLSTPVFLGWRHHVPPKEDIGAGSVSNPRRLWSIIRSLERLDPKSAASPTPRVHVHIINEGSTRTLRSTTFEELPMSNHLRSRICYTLSEAAYNQGMSIPANRTRQQMYVKLLHTAAQMVNSIMKRDVQSGVIAGDIPYFCIRNTIGALVSTMREHKVKRPLIICTTGNEMSIKLKNCNQVCSLYINTGLITDHDERKSELQLENASKKDGLICGSELSVKVRLPYSILRSAERYFVLQQLLLPLAYAHRPDFIVLELDFHSSFLLNMEPAFYCFMISNLMALASGRLLVFASAWEAFNQVNEYLLSILLPLAGSSPPYVEGAVSSSVDMDCISMVSTAIAQLQEHFPMLSSVFVPVGEPTSTEQLTGVTKKTNRGHSANSAAATEGSRCVN</sequence>
<reference evidence="5" key="1">
    <citation type="submission" date="2019-12" db="UniProtKB">
        <authorList>
            <consortium name="WormBaseParasite"/>
        </authorList>
    </citation>
    <scope>IDENTIFICATION</scope>
</reference>
<evidence type="ECO:0000313" key="5">
    <source>
        <dbReference type="WBParaSite" id="TMUE_1000002848.1"/>
    </source>
</evidence>
<dbReference type="SUPFAM" id="SSF52768">
    <property type="entry name" value="Arginase/deacetylase"/>
    <property type="match status" value="1"/>
</dbReference>
<evidence type="ECO:0000259" key="3">
    <source>
        <dbReference type="Pfam" id="PF00850"/>
    </source>
</evidence>
<dbReference type="WBParaSite" id="TMUE_1000002848.1">
    <property type="protein sequence ID" value="TMUE_1000002848.1"/>
    <property type="gene ID" value="WBGene00298512"/>
</dbReference>
<dbReference type="AlphaFoldDB" id="A0A5S6Q6N7"/>
<accession>A0A5S6Q6N7</accession>
<dbReference type="Pfam" id="PF00850">
    <property type="entry name" value="Hist_deacetyl"/>
    <property type="match status" value="1"/>
</dbReference>
<feature type="region of interest" description="Disordered" evidence="2">
    <location>
        <begin position="817"/>
        <end position="845"/>
    </location>
</feature>
<organism evidence="4 5">
    <name type="scientific">Trichuris muris</name>
    <name type="common">Mouse whipworm</name>
    <dbReference type="NCBI Taxonomy" id="70415"/>
    <lineage>
        <taxon>Eukaryota</taxon>
        <taxon>Metazoa</taxon>
        <taxon>Ecdysozoa</taxon>
        <taxon>Nematoda</taxon>
        <taxon>Enoplea</taxon>
        <taxon>Dorylaimia</taxon>
        <taxon>Trichinellida</taxon>
        <taxon>Trichuridae</taxon>
        <taxon>Trichuris</taxon>
    </lineage>
</organism>
<feature type="domain" description="Histone deacetylase" evidence="3">
    <location>
        <begin position="100"/>
        <end position="396"/>
    </location>
</feature>
<comment type="catalytic activity">
    <reaction evidence="1">
        <text>N(6)-acetyl-L-lysyl-[histone] + H2O = L-lysyl-[histone] + acetate</text>
        <dbReference type="Rhea" id="RHEA:58196"/>
        <dbReference type="Rhea" id="RHEA-COMP:9845"/>
        <dbReference type="Rhea" id="RHEA-COMP:11338"/>
        <dbReference type="ChEBI" id="CHEBI:15377"/>
        <dbReference type="ChEBI" id="CHEBI:29969"/>
        <dbReference type="ChEBI" id="CHEBI:30089"/>
        <dbReference type="ChEBI" id="CHEBI:61930"/>
        <dbReference type="EC" id="3.5.1.98"/>
    </reaction>
</comment>
<protein>
    <submittedName>
        <fullName evidence="5">Hist_deacetyl domain-containing protein</fullName>
    </submittedName>
</protein>
<dbReference type="GO" id="GO:0141221">
    <property type="term" value="F:histone deacetylase activity, hydrolytic mechanism"/>
    <property type="evidence" value="ECO:0007669"/>
    <property type="project" value="UniProtKB-EC"/>
</dbReference>
<evidence type="ECO:0000256" key="1">
    <source>
        <dbReference type="ARBA" id="ARBA00048287"/>
    </source>
</evidence>
<keyword evidence="4" id="KW-1185">Reference proteome</keyword>